<dbReference type="InterPro" id="IPR051555">
    <property type="entry name" value="FDH_Electron_Transfer_Unit"/>
</dbReference>
<dbReference type="SUPFAM" id="SSF54862">
    <property type="entry name" value="4Fe-4S ferredoxins"/>
    <property type="match status" value="1"/>
</dbReference>
<evidence type="ECO:0000256" key="6">
    <source>
        <dbReference type="ARBA" id="ARBA00023014"/>
    </source>
</evidence>
<dbReference type="PANTHER" id="PTHR43545">
    <property type="entry name" value="FORMATE DEHYDROGENASE, NITRATE-INDUCIBLE, IRON-SULFUR SUBUNIT"/>
    <property type="match status" value="1"/>
</dbReference>
<evidence type="ECO:0000256" key="7">
    <source>
        <dbReference type="SAM" id="Phobius"/>
    </source>
</evidence>
<accession>A0A1H0DK11</accession>
<evidence type="ECO:0000256" key="2">
    <source>
        <dbReference type="ARBA" id="ARBA00022485"/>
    </source>
</evidence>
<evidence type="ECO:0000256" key="5">
    <source>
        <dbReference type="ARBA" id="ARBA00023004"/>
    </source>
</evidence>
<dbReference type="CDD" id="cd10561">
    <property type="entry name" value="HybA_like"/>
    <property type="match status" value="1"/>
</dbReference>
<dbReference type="InterPro" id="IPR017900">
    <property type="entry name" value="4Fe4S_Fe_S_CS"/>
</dbReference>
<evidence type="ECO:0000256" key="1">
    <source>
        <dbReference type="ARBA" id="ARBA00004196"/>
    </source>
</evidence>
<evidence type="ECO:0000313" key="9">
    <source>
        <dbReference type="EMBL" id="SDN70510.1"/>
    </source>
</evidence>
<dbReference type="GO" id="GO:0030313">
    <property type="term" value="C:cell envelope"/>
    <property type="evidence" value="ECO:0007669"/>
    <property type="project" value="UniProtKB-SubCell"/>
</dbReference>
<dbReference type="InterPro" id="IPR017896">
    <property type="entry name" value="4Fe4S_Fe-S-bd"/>
</dbReference>
<dbReference type="GO" id="GO:0051539">
    <property type="term" value="F:4 iron, 4 sulfur cluster binding"/>
    <property type="evidence" value="ECO:0007669"/>
    <property type="project" value="UniProtKB-KW"/>
</dbReference>
<keyword evidence="10" id="KW-1185">Reference proteome</keyword>
<dbReference type="PROSITE" id="PS51379">
    <property type="entry name" value="4FE4S_FER_2"/>
    <property type="match status" value="2"/>
</dbReference>
<feature type="domain" description="4Fe-4S ferredoxin-type" evidence="8">
    <location>
        <begin position="137"/>
        <end position="166"/>
    </location>
</feature>
<keyword evidence="7" id="KW-0812">Transmembrane</keyword>
<keyword evidence="2" id="KW-0004">4Fe-4S</keyword>
<dbReference type="STRING" id="206665.SAMN04488516_10552"/>
<dbReference type="GO" id="GO:0046872">
    <property type="term" value="F:metal ion binding"/>
    <property type="evidence" value="ECO:0007669"/>
    <property type="project" value="UniProtKB-KW"/>
</dbReference>
<dbReference type="Proteomes" id="UP000199602">
    <property type="component" value="Unassembled WGS sequence"/>
</dbReference>
<dbReference type="RefSeq" id="WP_092065065.1">
    <property type="nucleotide sequence ID" value="NZ_FNIN01000005.1"/>
</dbReference>
<dbReference type="AlphaFoldDB" id="A0A1H0DK11"/>
<evidence type="ECO:0000313" key="10">
    <source>
        <dbReference type="Proteomes" id="UP000199602"/>
    </source>
</evidence>
<keyword evidence="7" id="KW-1133">Transmembrane helix</keyword>
<keyword evidence="3" id="KW-0479">Metal-binding</keyword>
<keyword evidence="5" id="KW-0408">Iron</keyword>
<keyword evidence="4" id="KW-0677">Repeat</keyword>
<dbReference type="Gene3D" id="3.30.70.20">
    <property type="match status" value="2"/>
</dbReference>
<dbReference type="EMBL" id="FNIN01000005">
    <property type="protein sequence ID" value="SDN70510.1"/>
    <property type="molecule type" value="Genomic_DNA"/>
</dbReference>
<evidence type="ECO:0000256" key="3">
    <source>
        <dbReference type="ARBA" id="ARBA00022723"/>
    </source>
</evidence>
<dbReference type="PROSITE" id="PS51318">
    <property type="entry name" value="TAT"/>
    <property type="match status" value="1"/>
</dbReference>
<keyword evidence="6" id="KW-0411">Iron-sulfur</keyword>
<feature type="transmembrane region" description="Helical" evidence="7">
    <location>
        <begin position="271"/>
        <end position="291"/>
    </location>
</feature>
<dbReference type="OrthoDB" id="9789030at2"/>
<organism evidence="9 10">
    <name type="scientific">Desulfonauticus submarinus</name>
    <dbReference type="NCBI Taxonomy" id="206665"/>
    <lineage>
        <taxon>Bacteria</taxon>
        <taxon>Pseudomonadati</taxon>
        <taxon>Thermodesulfobacteriota</taxon>
        <taxon>Desulfovibrionia</taxon>
        <taxon>Desulfovibrionales</taxon>
        <taxon>Desulfonauticaceae</taxon>
        <taxon>Desulfonauticus</taxon>
    </lineage>
</organism>
<reference evidence="9 10" key="1">
    <citation type="submission" date="2016-10" db="EMBL/GenBank/DDBJ databases">
        <authorList>
            <person name="de Groot N.N."/>
        </authorList>
    </citation>
    <scope>NUCLEOTIDE SEQUENCE [LARGE SCALE GENOMIC DNA]</scope>
    <source>
        <strain evidence="9 10">DSM 15269</strain>
    </source>
</reference>
<gene>
    <name evidence="9" type="ORF">SAMN04488516_10552</name>
</gene>
<dbReference type="PROSITE" id="PS00198">
    <property type="entry name" value="4FE4S_FER_1"/>
    <property type="match status" value="1"/>
</dbReference>
<protein>
    <submittedName>
        <fullName evidence="9">Fe-S-cluster-containing dehydrogenase component</fullName>
    </submittedName>
</protein>
<feature type="domain" description="4Fe-4S ferredoxin-type" evidence="8">
    <location>
        <begin position="38"/>
        <end position="68"/>
    </location>
</feature>
<proteinExistence type="predicted"/>
<dbReference type="Pfam" id="PF13247">
    <property type="entry name" value="Fer4_11"/>
    <property type="match status" value="1"/>
</dbReference>
<evidence type="ECO:0000259" key="8">
    <source>
        <dbReference type="PROSITE" id="PS51379"/>
    </source>
</evidence>
<comment type="subcellular location">
    <subcellularLocation>
        <location evidence="1">Cell envelope</location>
    </subcellularLocation>
</comment>
<dbReference type="PANTHER" id="PTHR43545:SF4">
    <property type="entry name" value="IRON-SULFUR PROTEIN"/>
    <property type="match status" value="1"/>
</dbReference>
<dbReference type="InterPro" id="IPR006311">
    <property type="entry name" value="TAT_signal"/>
</dbReference>
<name>A0A1H0DK11_9BACT</name>
<sequence length="301" mass="33437">MARLSRRGFLACLGAAGSSVALPKKASAWKSRAPSDPFGCLVDVTRCIGCRKCEQACNEVNHLPKPDKSFEDKTVFDEKRRPNAEEFTVVNRYFTGRLQDKEGNLLPTYVKVQCMHCQDPACASACITGALSKKENGAVYYDVKKCIGCRYCMVACPFEIPAYEYFDPLTPRVRKCTFCFERISKEGGKPGCASVCPTEALTFGKRSELLALAKKRIKENPGRYIDHIYGEYEAGGTCWLYISGEPMENLGLPPVPNRPLPKLTETIQSGLFSYLWSPIVLFGVLGGIMAAKKRKEEGHEE</sequence>
<keyword evidence="7" id="KW-0472">Membrane</keyword>
<evidence type="ECO:0000256" key="4">
    <source>
        <dbReference type="ARBA" id="ARBA00022737"/>
    </source>
</evidence>